<organism evidence="2 3">
    <name type="scientific">Novosphingobium aquiterrae</name>
    <dbReference type="NCBI Taxonomy" id="624388"/>
    <lineage>
        <taxon>Bacteria</taxon>
        <taxon>Pseudomonadati</taxon>
        <taxon>Pseudomonadota</taxon>
        <taxon>Alphaproteobacteria</taxon>
        <taxon>Sphingomonadales</taxon>
        <taxon>Sphingomonadaceae</taxon>
        <taxon>Novosphingobium</taxon>
    </lineage>
</organism>
<dbReference type="PANTHER" id="PTHR30336">
    <property type="entry name" value="INNER MEMBRANE PROTEIN, PROBABLE PERMEASE"/>
    <property type="match status" value="1"/>
</dbReference>
<dbReference type="EMBL" id="JBHLTL010000011">
    <property type="protein sequence ID" value="MFC0590415.1"/>
    <property type="molecule type" value="Genomic_DNA"/>
</dbReference>
<accession>A0ABV6PKR5</accession>
<proteinExistence type="predicted"/>
<gene>
    <name evidence="2" type="ORF">ACFFF7_13465</name>
</gene>
<evidence type="ECO:0000313" key="2">
    <source>
        <dbReference type="EMBL" id="MFC0590415.1"/>
    </source>
</evidence>
<keyword evidence="3" id="KW-1185">Reference proteome</keyword>
<name>A0ABV6PKR5_9SPHN</name>
<dbReference type="Proteomes" id="UP001589943">
    <property type="component" value="Unassembled WGS sequence"/>
</dbReference>
<dbReference type="InterPro" id="IPR003848">
    <property type="entry name" value="DUF218"/>
</dbReference>
<sequence length="177" mass="19528">MIRRLLSIALIAWALGFVLFAVTLPRPVGNAGTDGVVVLTGGAGRIDRGLEVLRQGWARRLLVSGVGREVKPGEFAAEYKIGAPLLSCCVTLGYRAVDTRSNGTETAEWVRTGKIASLRLVTSDWHMRRAALELRRSLPASITVVEDAVPTQPNLWILFLEYHKWLARLAAPLWDRN</sequence>
<evidence type="ECO:0000259" key="1">
    <source>
        <dbReference type="Pfam" id="PF02698"/>
    </source>
</evidence>
<dbReference type="InterPro" id="IPR051599">
    <property type="entry name" value="Cell_Envelope_Assoc"/>
</dbReference>
<protein>
    <submittedName>
        <fullName evidence="2">YdcF family protein</fullName>
    </submittedName>
</protein>
<dbReference type="RefSeq" id="WP_379481877.1">
    <property type="nucleotide sequence ID" value="NZ_JBHLTL010000011.1"/>
</dbReference>
<dbReference type="Pfam" id="PF02698">
    <property type="entry name" value="DUF218"/>
    <property type="match status" value="1"/>
</dbReference>
<feature type="domain" description="DUF218" evidence="1">
    <location>
        <begin position="34"/>
        <end position="152"/>
    </location>
</feature>
<evidence type="ECO:0000313" key="3">
    <source>
        <dbReference type="Proteomes" id="UP001589943"/>
    </source>
</evidence>
<dbReference type="CDD" id="cd06259">
    <property type="entry name" value="YdcF-like"/>
    <property type="match status" value="1"/>
</dbReference>
<dbReference type="PANTHER" id="PTHR30336:SF4">
    <property type="entry name" value="ENVELOPE BIOGENESIS FACTOR ELYC"/>
    <property type="match status" value="1"/>
</dbReference>
<reference evidence="2 3" key="1">
    <citation type="submission" date="2024-09" db="EMBL/GenBank/DDBJ databases">
        <authorList>
            <person name="Sun Q."/>
            <person name="Mori K."/>
        </authorList>
    </citation>
    <scope>NUCLEOTIDE SEQUENCE [LARGE SCALE GENOMIC DNA]</scope>
    <source>
        <strain evidence="2 3">NCAIM B.02537</strain>
    </source>
</reference>
<comment type="caution">
    <text evidence="2">The sequence shown here is derived from an EMBL/GenBank/DDBJ whole genome shotgun (WGS) entry which is preliminary data.</text>
</comment>